<evidence type="ECO:0000256" key="2">
    <source>
        <dbReference type="SAM" id="Phobius"/>
    </source>
</evidence>
<dbReference type="InterPro" id="IPR046506">
    <property type="entry name" value="DUF6684"/>
</dbReference>
<reference evidence="3 4" key="1">
    <citation type="journal article" date="2019" name="Int. J. Syst. Evol. Microbiol.">
        <title>The Global Catalogue of Microorganisms (GCM) 10K type strain sequencing project: providing services to taxonomists for standard genome sequencing and annotation.</title>
        <authorList>
            <consortium name="The Broad Institute Genomics Platform"/>
            <consortium name="The Broad Institute Genome Sequencing Center for Infectious Disease"/>
            <person name="Wu L."/>
            <person name="Ma J."/>
        </authorList>
    </citation>
    <scope>NUCLEOTIDE SEQUENCE [LARGE SCALE GENOMIC DNA]</scope>
    <source>
        <strain evidence="3 4">PSR21</strain>
    </source>
</reference>
<feature type="transmembrane region" description="Helical" evidence="2">
    <location>
        <begin position="21"/>
        <end position="40"/>
    </location>
</feature>
<dbReference type="Pfam" id="PF20389">
    <property type="entry name" value="DUF6684"/>
    <property type="match status" value="1"/>
</dbReference>
<feature type="compositionally biased region" description="Acidic residues" evidence="1">
    <location>
        <begin position="91"/>
        <end position="112"/>
    </location>
</feature>
<dbReference type="AlphaFoldDB" id="A0ABD6ADC7"/>
<evidence type="ECO:0000313" key="3">
    <source>
        <dbReference type="EMBL" id="MFC7318422.1"/>
    </source>
</evidence>
<feature type="transmembrane region" description="Helical" evidence="2">
    <location>
        <begin position="46"/>
        <end position="69"/>
    </location>
</feature>
<feature type="region of interest" description="Disordered" evidence="1">
    <location>
        <begin position="78"/>
        <end position="137"/>
    </location>
</feature>
<proteinExistence type="predicted"/>
<gene>
    <name evidence="3" type="ORF">ACFQPE_16710</name>
</gene>
<evidence type="ECO:0000256" key="1">
    <source>
        <dbReference type="SAM" id="MobiDB-lite"/>
    </source>
</evidence>
<comment type="caution">
    <text evidence="3">The sequence shown here is derived from an EMBL/GenBank/DDBJ whole genome shotgun (WGS) entry which is preliminary data.</text>
</comment>
<dbReference type="RefSeq" id="WP_276305787.1">
    <property type="nucleotide sequence ID" value="NZ_CP119993.1"/>
</dbReference>
<keyword evidence="4" id="KW-1185">Reference proteome</keyword>
<name>A0ABD6ADC7_9EURY</name>
<keyword evidence="2" id="KW-1133">Transmembrane helix</keyword>
<dbReference type="EMBL" id="JBHTBF010000003">
    <property type="protein sequence ID" value="MFC7318422.1"/>
    <property type="molecule type" value="Genomic_DNA"/>
</dbReference>
<accession>A0ABD6ADC7</accession>
<organism evidence="3 4">
    <name type="scientific">Halomarina halobia</name>
    <dbReference type="NCBI Taxonomy" id="3033386"/>
    <lineage>
        <taxon>Archaea</taxon>
        <taxon>Methanobacteriati</taxon>
        <taxon>Methanobacteriota</taxon>
        <taxon>Stenosarchaea group</taxon>
        <taxon>Halobacteria</taxon>
        <taxon>Halobacteriales</taxon>
        <taxon>Natronomonadaceae</taxon>
        <taxon>Halomarina</taxon>
    </lineage>
</organism>
<dbReference type="GeneID" id="79317398"/>
<protein>
    <submittedName>
        <fullName evidence="3">DUF6684 family protein</fullName>
    </submittedName>
</protein>
<keyword evidence="2" id="KW-0812">Transmembrane</keyword>
<evidence type="ECO:0000313" key="4">
    <source>
        <dbReference type="Proteomes" id="UP001596547"/>
    </source>
</evidence>
<keyword evidence="2" id="KW-0472">Membrane</keyword>
<sequence length="137" mass="15058">MAPLVPTDAEIDRERLLDISVNLIPMGILAFFVVLFAVYSPFRHNLFMFLMSHFLTVFPLLLLGLLTYVSAKVIARDEERAEQSSEGAATPEEEYERSDVEETYGQGTDDEGTGAAAPDEGADAEGRPADAETSENR</sequence>
<dbReference type="Proteomes" id="UP001596547">
    <property type="component" value="Unassembled WGS sequence"/>
</dbReference>
<feature type="compositionally biased region" description="Basic and acidic residues" evidence="1">
    <location>
        <begin position="124"/>
        <end position="137"/>
    </location>
</feature>